<reference evidence="5" key="1">
    <citation type="submission" date="2016-05" db="EMBL/GenBank/DDBJ databases">
        <title>Comparative genomics of biotechnologically important yeasts.</title>
        <authorList>
            <consortium name="DOE Joint Genome Institute"/>
            <person name="Riley R."/>
            <person name="Haridas S."/>
            <person name="Wolfe K.H."/>
            <person name="Lopes M.R."/>
            <person name="Hittinger C.T."/>
            <person name="Goker M."/>
            <person name="Salamov A."/>
            <person name="Wisecaver J."/>
            <person name="Long T.M."/>
            <person name="Aerts A.L."/>
            <person name="Barry K."/>
            <person name="Choi C."/>
            <person name="Clum A."/>
            <person name="Coughlan A.Y."/>
            <person name="Deshpande S."/>
            <person name="Douglass A.P."/>
            <person name="Hanson S.J."/>
            <person name="Klenk H.-P."/>
            <person name="Labutti K."/>
            <person name="Lapidus A."/>
            <person name="Lindquist E."/>
            <person name="Lipzen A."/>
            <person name="Meier-Kolthoff J.P."/>
            <person name="Ohm R.A."/>
            <person name="Otillar R.P."/>
            <person name="Pangilinan J."/>
            <person name="Peng Y."/>
            <person name="Rokas A."/>
            <person name="Rosa C.A."/>
            <person name="Scheuner C."/>
            <person name="Sibirny A.A."/>
            <person name="Slot J.C."/>
            <person name="Stielow J.B."/>
            <person name="Sun H."/>
            <person name="Kurtzman C.P."/>
            <person name="Blackwell M."/>
            <person name="Grigoriev I.V."/>
            <person name="Jeffries T.W."/>
        </authorList>
    </citation>
    <scope>NUCLEOTIDE SEQUENCE [LARGE SCALE GENOMIC DNA]</scope>
    <source>
        <strain evidence="5">DSM 1968</strain>
    </source>
</reference>
<dbReference type="InterPro" id="IPR000008">
    <property type="entry name" value="C2_dom"/>
</dbReference>
<dbReference type="GeneID" id="30963339"/>
<dbReference type="OrthoDB" id="2015333at2759"/>
<dbReference type="PROSITE" id="PS50004">
    <property type="entry name" value="C2"/>
    <property type="match status" value="1"/>
</dbReference>
<proteinExistence type="predicted"/>
<dbReference type="EMBL" id="KV454493">
    <property type="protein sequence ID" value="ODV58318.1"/>
    <property type="molecule type" value="Genomic_DNA"/>
</dbReference>
<dbReference type="PROSITE" id="PS51258">
    <property type="entry name" value="MHD1"/>
    <property type="match status" value="1"/>
</dbReference>
<dbReference type="Pfam" id="PF00168">
    <property type="entry name" value="C2"/>
    <property type="match status" value="1"/>
</dbReference>
<feature type="non-terminal residue" evidence="4">
    <location>
        <position position="1"/>
    </location>
</feature>
<feature type="domain" description="MHD2" evidence="3">
    <location>
        <begin position="787"/>
        <end position="929"/>
    </location>
</feature>
<feature type="domain" description="MHD1" evidence="2">
    <location>
        <begin position="383"/>
        <end position="502"/>
    </location>
</feature>
<dbReference type="InterPro" id="IPR052811">
    <property type="entry name" value="Glucose_resp_signaling"/>
</dbReference>
<gene>
    <name evidence="4" type="ORF">ASCRUDRAFT_21699</name>
</gene>
<dbReference type="STRING" id="1344418.A0A1D2V9K9"/>
<evidence type="ECO:0000259" key="3">
    <source>
        <dbReference type="PROSITE" id="PS51259"/>
    </source>
</evidence>
<sequence length="1044" mass="119932">YVEPSYKLSDMSTARFVGKIFGLNDTELQLKIDKLKSLPIDLYIQHDLKLILSNLSNDISSSYQLNDFQNEESYKSWKSREFENVTNLLKKIFIPNIKQLSDPKLNSYLNSKNNLFIPNSFSKIKIYFTKLIEYSIDHDSKNNDLNNIFSNTSYDFLQEISKFWRIDYFTRCSLIYTACHNTVLNMSPASNYLDIARDLYSICERISSLAGFELDPITWPHPDRDVWLKNLFMSYTNDMESIKECLSNIFDYPKFGSFTTFYKILLLDSCFIKIRNSKFPKKWLKTFKITLAEATIQKYREILSIIPRDQSAKFDHLNSVATEIISIIQTVQLKYKKPLLDNLYRSTFIASQFLSAFSNDAKTIIDHIERNTNKDEIVFSDAIELYKNLSEIRSIYFQVMENPKRKFPFDIENYLFKYALDFVNSSAERVPTLIQNAFNEDNFQLDSTNKVSFSVIMIFKMLNQLINSVRDLGWQNKYQEAVLITNFVKVISDGLIYYSNLLFNMVVEDLREISVNQNINATNLSNSSLPNEEESSTNRFFNQFKAAVSSKKVEPPNPYQFKERTCVALNNLQAMLDNINKLDEQINPESMSQIIKENETNYDDRIKGHLFTVRVLKAENLRSNKPNSLPDTTVSIYDAIERRQICKTKLIKEDFNPEWDEEFELAVPAGSMGYLFATIWDYSSAPDIIGRAEFQLEPSRYDDDGLPQEIWVEFAQGGKLLLEISMESERIDALFCLGKAFRSIARTRDRIAKLMVSKFSTFISFAFSRDNLKIFCGSNESLRPTDDSAMDILGDYLNANLSILATSLTHELLLKVMVETWEVVLTSADELLLPSLNSVKNYLLKDKISGGFKWKILSNQIAKIGKNTRALTMNEIDTIFSWLDSLCSFFYNDGDGPPLKELKGSAKYQLLFLIPINYDSGADEIIKEVEGLSEEVLKELTERNYFDINDSNNSSNGANSSNAGTIARSKTVMANGSARARKETENEAKKAKSIISYISKENILLRILITKGEYGKCYVAGRIDQREELANGIHSEKLAKAISQ</sequence>
<evidence type="ECO:0008006" key="6">
    <source>
        <dbReference type="Google" id="ProtNLM"/>
    </source>
</evidence>
<protein>
    <recommendedName>
        <fullName evidence="6">C2 domain-containing protein</fullName>
    </recommendedName>
</protein>
<name>A0A1D2V9K9_9ASCO</name>
<dbReference type="SMART" id="SM00239">
    <property type="entry name" value="C2"/>
    <property type="match status" value="1"/>
</dbReference>
<organism evidence="4 5">
    <name type="scientific">Ascoidea rubescens DSM 1968</name>
    <dbReference type="NCBI Taxonomy" id="1344418"/>
    <lineage>
        <taxon>Eukaryota</taxon>
        <taxon>Fungi</taxon>
        <taxon>Dikarya</taxon>
        <taxon>Ascomycota</taxon>
        <taxon>Saccharomycotina</taxon>
        <taxon>Saccharomycetes</taxon>
        <taxon>Ascoideaceae</taxon>
        <taxon>Ascoidea</taxon>
    </lineage>
</organism>
<evidence type="ECO:0000313" key="4">
    <source>
        <dbReference type="EMBL" id="ODV58318.1"/>
    </source>
</evidence>
<dbReference type="InterPro" id="IPR035892">
    <property type="entry name" value="C2_domain_sf"/>
</dbReference>
<feature type="non-terminal residue" evidence="4">
    <location>
        <position position="1044"/>
    </location>
</feature>
<evidence type="ECO:0000259" key="2">
    <source>
        <dbReference type="PROSITE" id="PS51258"/>
    </source>
</evidence>
<keyword evidence="5" id="KW-1185">Reference proteome</keyword>
<dbReference type="Gene3D" id="1.10.357.50">
    <property type="match status" value="1"/>
</dbReference>
<dbReference type="PANTHER" id="PTHR47263:SF1">
    <property type="entry name" value="C2 DOMAIN PROTEIN (AFU_ORTHOLOGUE AFUA_7G02350)"/>
    <property type="match status" value="1"/>
</dbReference>
<dbReference type="FunCoup" id="A0A1D2V9K9">
    <property type="interactions" value="61"/>
</dbReference>
<dbReference type="InterPro" id="IPR014770">
    <property type="entry name" value="Munc13_1"/>
</dbReference>
<evidence type="ECO:0000313" key="5">
    <source>
        <dbReference type="Proteomes" id="UP000095038"/>
    </source>
</evidence>
<dbReference type="InterPro" id="IPR014772">
    <property type="entry name" value="Munc13_dom-2"/>
</dbReference>
<dbReference type="RefSeq" id="XP_020044625.1">
    <property type="nucleotide sequence ID" value="XM_020189703.1"/>
</dbReference>
<dbReference type="Gene3D" id="2.60.40.150">
    <property type="entry name" value="C2 domain"/>
    <property type="match status" value="1"/>
</dbReference>
<accession>A0A1D2V9K9</accession>
<dbReference type="Proteomes" id="UP000095038">
    <property type="component" value="Unassembled WGS sequence"/>
</dbReference>
<dbReference type="InParanoid" id="A0A1D2V9K9"/>
<dbReference type="PROSITE" id="PS51259">
    <property type="entry name" value="MHD2"/>
    <property type="match status" value="1"/>
</dbReference>
<dbReference type="PANTHER" id="PTHR47263">
    <property type="entry name" value="ADENYLATE CYCLASE ACTIVATION PROTEIN GIT1"/>
    <property type="match status" value="1"/>
</dbReference>
<evidence type="ECO:0000259" key="1">
    <source>
        <dbReference type="PROSITE" id="PS50004"/>
    </source>
</evidence>
<dbReference type="Gene3D" id="1.20.58.1100">
    <property type="match status" value="1"/>
</dbReference>
<dbReference type="SUPFAM" id="SSF49562">
    <property type="entry name" value="C2 domain (Calcium/lipid-binding domain, CaLB)"/>
    <property type="match status" value="1"/>
</dbReference>
<dbReference type="AlphaFoldDB" id="A0A1D2V9K9"/>
<feature type="domain" description="C2" evidence="1">
    <location>
        <begin position="590"/>
        <end position="710"/>
    </location>
</feature>